<evidence type="ECO:0000259" key="9">
    <source>
        <dbReference type="PROSITE" id="PS50026"/>
    </source>
</evidence>
<keyword evidence="3 8" id="KW-0245">EGF-like domain</keyword>
<dbReference type="PROSITE" id="PS50041">
    <property type="entry name" value="C_TYPE_LECTIN_2"/>
    <property type="match status" value="1"/>
</dbReference>
<dbReference type="GO" id="GO:0008083">
    <property type="term" value="F:growth factor activity"/>
    <property type="evidence" value="ECO:0007669"/>
    <property type="project" value="TreeGrafter"/>
</dbReference>
<dbReference type="PANTHER" id="PTHR22799">
    <property type="entry name" value="TETRANECTIN-RELATED"/>
    <property type="match status" value="1"/>
</dbReference>
<evidence type="ECO:0000256" key="3">
    <source>
        <dbReference type="ARBA" id="ARBA00022536"/>
    </source>
</evidence>
<dbReference type="PROSITE" id="PS50026">
    <property type="entry name" value="EGF_3"/>
    <property type="match status" value="2"/>
</dbReference>
<dbReference type="PROSITE" id="PS00022">
    <property type="entry name" value="EGF_1"/>
    <property type="match status" value="2"/>
</dbReference>
<feature type="disulfide bond" evidence="8">
    <location>
        <begin position="107"/>
        <end position="116"/>
    </location>
</feature>
<dbReference type="Pfam" id="PF00008">
    <property type="entry name" value="EGF"/>
    <property type="match status" value="1"/>
</dbReference>
<evidence type="ECO:0000256" key="8">
    <source>
        <dbReference type="PROSITE-ProRule" id="PRU00076"/>
    </source>
</evidence>
<organism evidence="11 12">
    <name type="scientific">Mytilus coruscus</name>
    <name type="common">Sea mussel</name>
    <dbReference type="NCBI Taxonomy" id="42192"/>
    <lineage>
        <taxon>Eukaryota</taxon>
        <taxon>Metazoa</taxon>
        <taxon>Spiralia</taxon>
        <taxon>Lophotrochozoa</taxon>
        <taxon>Mollusca</taxon>
        <taxon>Bivalvia</taxon>
        <taxon>Autobranchia</taxon>
        <taxon>Pteriomorphia</taxon>
        <taxon>Mytilida</taxon>
        <taxon>Mytiloidea</taxon>
        <taxon>Mytilidae</taxon>
        <taxon>Mytilinae</taxon>
        <taxon>Mytilus</taxon>
    </lineage>
</organism>
<gene>
    <name evidence="11" type="ORF">MCOR_23056</name>
</gene>
<dbReference type="AlphaFoldDB" id="A0A6J8BUW7"/>
<evidence type="ECO:0000256" key="6">
    <source>
        <dbReference type="ARBA" id="ARBA00022737"/>
    </source>
</evidence>
<evidence type="ECO:0000313" key="11">
    <source>
        <dbReference type="EMBL" id="CAC5387763.1"/>
    </source>
</evidence>
<dbReference type="PANTHER" id="PTHR22799:SF1">
    <property type="entry name" value="C-TYPE LECTIN DOMAIN FAMILY 11 MEMBER A"/>
    <property type="match status" value="1"/>
</dbReference>
<reference evidence="11 12" key="1">
    <citation type="submission" date="2020-06" db="EMBL/GenBank/DDBJ databases">
        <authorList>
            <person name="Li R."/>
            <person name="Bekaert M."/>
        </authorList>
    </citation>
    <scope>NUCLEOTIDE SEQUENCE [LARGE SCALE GENOMIC DNA]</scope>
    <source>
        <strain evidence="12">wild</strain>
    </source>
</reference>
<proteinExistence type="predicted"/>
<feature type="disulfide bond" evidence="8">
    <location>
        <begin position="86"/>
        <end position="96"/>
    </location>
</feature>
<feature type="disulfide bond" evidence="8">
    <location>
        <begin position="144"/>
        <end position="153"/>
    </location>
</feature>
<dbReference type="InterPro" id="IPR016187">
    <property type="entry name" value="CTDL_fold"/>
</dbReference>
<dbReference type="InterPro" id="IPR016186">
    <property type="entry name" value="C-type_lectin-like/link_sf"/>
</dbReference>
<comment type="subcellular location">
    <subcellularLocation>
        <location evidence="1">Secreted</location>
    </subcellularLocation>
</comment>
<keyword evidence="2" id="KW-0964">Secreted</keyword>
<keyword evidence="5" id="KW-0430">Lectin</keyword>
<dbReference type="SMART" id="SM00034">
    <property type="entry name" value="CLECT"/>
    <property type="match status" value="1"/>
</dbReference>
<dbReference type="Gene3D" id="2.10.25.10">
    <property type="entry name" value="Laminin"/>
    <property type="match status" value="1"/>
</dbReference>
<sequence length="287" mass="32517">MCLRHCHRYKDCNAVNYLPQILKCQLLALTAQNDNLILDSEYMFANMTNWKMSTDSCWPTNPCKEDTRCLPTHSNGHACSTFVTPCTASPCIHGYCNITYAGYKCTCDAESSGVNCECKPCMPNPCRNGGTCTVLGENEYSCKCIPNTAGRYCQRTCDTGWVMSGYKCYYFSQIEYIWRTAKSYCTNKNGVLAEPSNSQKISFLRNKAVGFKRTFCLGGSDIRTEGTFLWNRNSRLISHSDWNPGQPDNGTDAQNQDCVCISSKQGYRWDDMDCEQQHQFICEKPYV</sequence>
<keyword evidence="12" id="KW-1185">Reference proteome</keyword>
<dbReference type="Proteomes" id="UP000507470">
    <property type="component" value="Unassembled WGS sequence"/>
</dbReference>
<dbReference type="EMBL" id="CACVKT020004037">
    <property type="protein sequence ID" value="CAC5387763.1"/>
    <property type="molecule type" value="Genomic_DNA"/>
</dbReference>
<keyword evidence="7 8" id="KW-1015">Disulfide bond</keyword>
<evidence type="ECO:0000256" key="7">
    <source>
        <dbReference type="ARBA" id="ARBA00023157"/>
    </source>
</evidence>
<dbReference type="InterPro" id="IPR001304">
    <property type="entry name" value="C-type_lectin-like"/>
</dbReference>
<dbReference type="InterPro" id="IPR018378">
    <property type="entry name" value="C-type_lectin_CS"/>
</dbReference>
<evidence type="ECO:0000256" key="1">
    <source>
        <dbReference type="ARBA" id="ARBA00004613"/>
    </source>
</evidence>
<evidence type="ECO:0000259" key="10">
    <source>
        <dbReference type="PROSITE" id="PS50041"/>
    </source>
</evidence>
<dbReference type="OrthoDB" id="6103586at2759"/>
<dbReference type="PROSITE" id="PS00615">
    <property type="entry name" value="C_TYPE_LECTIN_1"/>
    <property type="match status" value="1"/>
</dbReference>
<dbReference type="SUPFAM" id="SSF57196">
    <property type="entry name" value="EGF/Laminin"/>
    <property type="match status" value="1"/>
</dbReference>
<keyword evidence="4" id="KW-0732">Signal</keyword>
<protein>
    <submittedName>
        <fullName evidence="11">NCAN</fullName>
    </submittedName>
</protein>
<evidence type="ECO:0000256" key="2">
    <source>
        <dbReference type="ARBA" id="ARBA00022525"/>
    </source>
</evidence>
<dbReference type="FunFam" id="2.10.25.10:FF:000095">
    <property type="entry name" value="Notch, isoform B"/>
    <property type="match status" value="1"/>
</dbReference>
<dbReference type="GO" id="GO:0030246">
    <property type="term" value="F:carbohydrate binding"/>
    <property type="evidence" value="ECO:0007669"/>
    <property type="project" value="UniProtKB-KW"/>
</dbReference>
<feature type="domain" description="EGF-like" evidence="9">
    <location>
        <begin position="82"/>
        <end position="117"/>
    </location>
</feature>
<evidence type="ECO:0000313" key="12">
    <source>
        <dbReference type="Proteomes" id="UP000507470"/>
    </source>
</evidence>
<accession>A0A6J8BUW7</accession>
<feature type="domain" description="C-type lectin" evidence="10">
    <location>
        <begin position="164"/>
        <end position="283"/>
    </location>
</feature>
<evidence type="ECO:0000256" key="4">
    <source>
        <dbReference type="ARBA" id="ARBA00022729"/>
    </source>
</evidence>
<comment type="caution">
    <text evidence="8">Lacks conserved residue(s) required for the propagation of feature annotation.</text>
</comment>
<name>A0A6J8BUW7_MYTCO</name>
<dbReference type="Gene3D" id="3.10.100.10">
    <property type="entry name" value="Mannose-Binding Protein A, subunit A"/>
    <property type="match status" value="1"/>
</dbReference>
<dbReference type="InterPro" id="IPR000742">
    <property type="entry name" value="EGF"/>
</dbReference>
<dbReference type="Pfam" id="PF00059">
    <property type="entry name" value="Lectin_C"/>
    <property type="match status" value="1"/>
</dbReference>
<keyword evidence="6" id="KW-0677">Repeat</keyword>
<evidence type="ECO:0000256" key="5">
    <source>
        <dbReference type="ARBA" id="ARBA00022734"/>
    </source>
</evidence>
<dbReference type="InterPro" id="IPR051663">
    <property type="entry name" value="CLec_Tetranectin-domain"/>
</dbReference>
<dbReference type="SUPFAM" id="SSF56436">
    <property type="entry name" value="C-type lectin-like"/>
    <property type="match status" value="1"/>
</dbReference>
<dbReference type="CDD" id="cd00037">
    <property type="entry name" value="CLECT"/>
    <property type="match status" value="1"/>
</dbReference>
<dbReference type="SMART" id="SM00181">
    <property type="entry name" value="EGF"/>
    <property type="match status" value="2"/>
</dbReference>
<feature type="domain" description="EGF-like" evidence="9">
    <location>
        <begin position="119"/>
        <end position="154"/>
    </location>
</feature>
<dbReference type="GO" id="GO:0005615">
    <property type="term" value="C:extracellular space"/>
    <property type="evidence" value="ECO:0007669"/>
    <property type="project" value="TreeGrafter"/>
</dbReference>